<dbReference type="WBParaSite" id="JU765_v2.g20175.t1">
    <property type="protein sequence ID" value="JU765_v2.g20175.t1"/>
    <property type="gene ID" value="JU765_v2.g20175"/>
</dbReference>
<protein>
    <submittedName>
        <fullName evidence="2">Uncharacterized protein</fullName>
    </submittedName>
</protein>
<organism evidence="1 2">
    <name type="scientific">Panagrolaimus sp. JU765</name>
    <dbReference type="NCBI Taxonomy" id="591449"/>
    <lineage>
        <taxon>Eukaryota</taxon>
        <taxon>Metazoa</taxon>
        <taxon>Ecdysozoa</taxon>
        <taxon>Nematoda</taxon>
        <taxon>Chromadorea</taxon>
        <taxon>Rhabditida</taxon>
        <taxon>Tylenchina</taxon>
        <taxon>Panagrolaimomorpha</taxon>
        <taxon>Panagrolaimoidea</taxon>
        <taxon>Panagrolaimidae</taxon>
        <taxon>Panagrolaimus</taxon>
    </lineage>
</organism>
<dbReference type="Proteomes" id="UP000887576">
    <property type="component" value="Unplaced"/>
</dbReference>
<evidence type="ECO:0000313" key="2">
    <source>
        <dbReference type="WBParaSite" id="JU765_v2.g20175.t1"/>
    </source>
</evidence>
<reference evidence="2" key="1">
    <citation type="submission" date="2022-11" db="UniProtKB">
        <authorList>
            <consortium name="WormBaseParasite"/>
        </authorList>
    </citation>
    <scope>IDENTIFICATION</scope>
</reference>
<evidence type="ECO:0000313" key="1">
    <source>
        <dbReference type="Proteomes" id="UP000887576"/>
    </source>
</evidence>
<accession>A0AC34QX75</accession>
<sequence length="143" mass="17425">MEIIEQEQIRIGSRRNAVVNQLRKTVKFPEQIKWPQSKFFTHEIGKEKIIEMIEKTWNYDPRLIYVVDFYSVIGYSAYQRYRYFVRWHSPNGNFAHVYFNIDVTRNQSEKPVNVTYTFEDGKIVHKPHTSNYHNRWLRQLIQP</sequence>
<proteinExistence type="predicted"/>
<name>A0AC34QX75_9BILA</name>